<proteinExistence type="predicted"/>
<evidence type="ECO:0000256" key="4">
    <source>
        <dbReference type="ARBA" id="ARBA00023163"/>
    </source>
</evidence>
<sequence>MPICDSCLKADLSAQCQYGTEHMKTPSIRFLEERIQDLEASLRSLGPHNGTGNYTSMAPLVANAYKRAESLAVLHPLSDPYVDTWTHREPVPTNIRNELIQAFIKLRWQFAFEFNVPRFMASLDLPPSHPNAPHPAFLYAILLHGCFYTTTALRRYEHVFYKRMRKELAISLASADRLLDFIRASALGAVYFFAKARYAQGHNYLSTVMKFAIACGLHRIESVSADTPFHLLPVCADLAELGDRINTFWTLVHGDWIGSLVCGKFPYSLSESEVTTVWPCPSEYYEGGRYLHQPEGNLASLHDLNSIVVPTRRDNYLALRAKGVALLHRASILSAQARKSTIISETLRLDIVSALLSTSQFATTLPPFSARAEEYDDPDAVRSILAVAIVATHATMVQLYHILAGSDPLSRERQSKAANAALTIMKELETVKFQYMPVLIGWSVTPVHEFLLREKARFAQSGDTEELERTQGELDRLDRTLRRVAELYPRTDIAAAQADIIQTSFRSFGLDECAACFF</sequence>
<dbReference type="Pfam" id="PF04082">
    <property type="entry name" value="Fungal_trans"/>
    <property type="match status" value="1"/>
</dbReference>
<evidence type="ECO:0000256" key="2">
    <source>
        <dbReference type="ARBA" id="ARBA00022723"/>
    </source>
</evidence>
<dbReference type="AlphaFoldDB" id="A0A067M9W5"/>
<accession>A0A067M9W5</accession>
<dbReference type="PANTHER" id="PTHR47338:SF29">
    <property type="entry name" value="ZN(2)-C6 FUNGAL-TYPE DOMAIN-CONTAINING PROTEIN"/>
    <property type="match status" value="1"/>
</dbReference>
<keyword evidence="2" id="KW-0479">Metal-binding</keyword>
<protein>
    <recommendedName>
        <fullName evidence="6">Xylanolytic transcriptional activator regulatory domain-containing protein</fullName>
    </recommendedName>
</protein>
<dbReference type="GO" id="GO:0003677">
    <property type="term" value="F:DNA binding"/>
    <property type="evidence" value="ECO:0007669"/>
    <property type="project" value="InterPro"/>
</dbReference>
<dbReference type="GO" id="GO:0005634">
    <property type="term" value="C:nucleus"/>
    <property type="evidence" value="ECO:0007669"/>
    <property type="project" value="UniProtKB-SubCell"/>
</dbReference>
<name>A0A067M9W5_BOTB1</name>
<evidence type="ECO:0000256" key="5">
    <source>
        <dbReference type="ARBA" id="ARBA00023242"/>
    </source>
</evidence>
<feature type="domain" description="Xylanolytic transcriptional activator regulatory" evidence="6">
    <location>
        <begin position="117"/>
        <end position="283"/>
    </location>
</feature>
<keyword evidence="8" id="KW-1185">Reference proteome</keyword>
<dbReference type="EMBL" id="KL198088">
    <property type="protein sequence ID" value="KDQ08662.1"/>
    <property type="molecule type" value="Genomic_DNA"/>
</dbReference>
<dbReference type="GO" id="GO:0006351">
    <property type="term" value="P:DNA-templated transcription"/>
    <property type="evidence" value="ECO:0007669"/>
    <property type="project" value="InterPro"/>
</dbReference>
<comment type="subcellular location">
    <subcellularLocation>
        <location evidence="1">Nucleus</location>
    </subcellularLocation>
</comment>
<gene>
    <name evidence="7" type="ORF">BOTBODRAFT_37812</name>
</gene>
<dbReference type="Proteomes" id="UP000027195">
    <property type="component" value="Unassembled WGS sequence"/>
</dbReference>
<dbReference type="GO" id="GO:0008270">
    <property type="term" value="F:zinc ion binding"/>
    <property type="evidence" value="ECO:0007669"/>
    <property type="project" value="InterPro"/>
</dbReference>
<keyword evidence="3" id="KW-0805">Transcription regulation</keyword>
<dbReference type="HOGENOM" id="CLU_022337_0_0_1"/>
<dbReference type="PANTHER" id="PTHR47338">
    <property type="entry name" value="ZN(II)2CYS6 TRANSCRIPTION FACTOR (EUROFUNG)-RELATED"/>
    <property type="match status" value="1"/>
</dbReference>
<dbReference type="InterPro" id="IPR007219">
    <property type="entry name" value="XnlR_reg_dom"/>
</dbReference>
<keyword evidence="4" id="KW-0804">Transcription</keyword>
<reference evidence="8" key="1">
    <citation type="journal article" date="2014" name="Proc. Natl. Acad. Sci. U.S.A.">
        <title>Extensive sampling of basidiomycete genomes demonstrates inadequacy of the white-rot/brown-rot paradigm for wood decay fungi.</title>
        <authorList>
            <person name="Riley R."/>
            <person name="Salamov A.A."/>
            <person name="Brown D.W."/>
            <person name="Nagy L.G."/>
            <person name="Floudas D."/>
            <person name="Held B.W."/>
            <person name="Levasseur A."/>
            <person name="Lombard V."/>
            <person name="Morin E."/>
            <person name="Otillar R."/>
            <person name="Lindquist E.A."/>
            <person name="Sun H."/>
            <person name="LaButti K.M."/>
            <person name="Schmutz J."/>
            <person name="Jabbour D."/>
            <person name="Luo H."/>
            <person name="Baker S.E."/>
            <person name="Pisabarro A.G."/>
            <person name="Walton J.D."/>
            <person name="Blanchette R.A."/>
            <person name="Henrissat B."/>
            <person name="Martin F."/>
            <person name="Cullen D."/>
            <person name="Hibbett D.S."/>
            <person name="Grigoriev I.V."/>
        </authorList>
    </citation>
    <scope>NUCLEOTIDE SEQUENCE [LARGE SCALE GENOMIC DNA]</scope>
    <source>
        <strain evidence="8">FD-172 SS1</strain>
    </source>
</reference>
<evidence type="ECO:0000313" key="7">
    <source>
        <dbReference type="EMBL" id="KDQ08662.1"/>
    </source>
</evidence>
<dbReference type="CDD" id="cd12148">
    <property type="entry name" value="fungal_TF_MHR"/>
    <property type="match status" value="1"/>
</dbReference>
<evidence type="ECO:0000259" key="6">
    <source>
        <dbReference type="Pfam" id="PF04082"/>
    </source>
</evidence>
<dbReference type="InterPro" id="IPR050815">
    <property type="entry name" value="TF_fung"/>
</dbReference>
<evidence type="ECO:0000313" key="8">
    <source>
        <dbReference type="Proteomes" id="UP000027195"/>
    </source>
</evidence>
<organism evidence="7 8">
    <name type="scientific">Botryobasidium botryosum (strain FD-172 SS1)</name>
    <dbReference type="NCBI Taxonomy" id="930990"/>
    <lineage>
        <taxon>Eukaryota</taxon>
        <taxon>Fungi</taxon>
        <taxon>Dikarya</taxon>
        <taxon>Basidiomycota</taxon>
        <taxon>Agaricomycotina</taxon>
        <taxon>Agaricomycetes</taxon>
        <taxon>Cantharellales</taxon>
        <taxon>Botryobasidiaceae</taxon>
        <taxon>Botryobasidium</taxon>
    </lineage>
</organism>
<dbReference type="OrthoDB" id="2309723at2759"/>
<dbReference type="InParanoid" id="A0A067M9W5"/>
<keyword evidence="5" id="KW-0539">Nucleus</keyword>
<evidence type="ECO:0000256" key="3">
    <source>
        <dbReference type="ARBA" id="ARBA00023015"/>
    </source>
</evidence>
<dbReference type="GO" id="GO:0000981">
    <property type="term" value="F:DNA-binding transcription factor activity, RNA polymerase II-specific"/>
    <property type="evidence" value="ECO:0007669"/>
    <property type="project" value="InterPro"/>
</dbReference>
<evidence type="ECO:0000256" key="1">
    <source>
        <dbReference type="ARBA" id="ARBA00004123"/>
    </source>
</evidence>